<organism evidence="1 2">
    <name type="scientific">Streptomyces cavernicola</name>
    <dbReference type="NCBI Taxonomy" id="3043613"/>
    <lineage>
        <taxon>Bacteria</taxon>
        <taxon>Bacillati</taxon>
        <taxon>Actinomycetota</taxon>
        <taxon>Actinomycetes</taxon>
        <taxon>Kitasatosporales</taxon>
        <taxon>Streptomycetaceae</taxon>
        <taxon>Streptomyces</taxon>
    </lineage>
</organism>
<sequence>MLDEGLRYDGLSGCGCGKEPEYRPRARAEVRARRVVAERYGLPWA</sequence>
<evidence type="ECO:0000313" key="1">
    <source>
        <dbReference type="EMBL" id="MDI3405242.1"/>
    </source>
</evidence>
<dbReference type="RefSeq" id="WP_282543181.1">
    <property type="nucleotide sequence ID" value="NZ_JASCIQ010000014.1"/>
</dbReference>
<name>A0ABT6SAM9_9ACTN</name>
<gene>
    <name evidence="1" type="ORF">QIS96_15615</name>
</gene>
<accession>A0ABT6SAM9</accession>
<comment type="caution">
    <text evidence="1">The sequence shown here is derived from an EMBL/GenBank/DDBJ whole genome shotgun (WGS) entry which is preliminary data.</text>
</comment>
<dbReference type="EMBL" id="JASCIQ010000014">
    <property type="protein sequence ID" value="MDI3405242.1"/>
    <property type="molecule type" value="Genomic_DNA"/>
</dbReference>
<evidence type="ECO:0000313" key="2">
    <source>
        <dbReference type="Proteomes" id="UP001223978"/>
    </source>
</evidence>
<protein>
    <submittedName>
        <fullName evidence="1">Uncharacterized protein</fullName>
    </submittedName>
</protein>
<dbReference type="Proteomes" id="UP001223978">
    <property type="component" value="Unassembled WGS sequence"/>
</dbReference>
<proteinExistence type="predicted"/>
<reference evidence="1 2" key="1">
    <citation type="submission" date="2023-05" db="EMBL/GenBank/DDBJ databases">
        <title>Draft genome sequence of Streptomyces sp. B-S-A6 isolated from a cave soil in Thailand.</title>
        <authorList>
            <person name="Chamroensaksri N."/>
            <person name="Muangham S."/>
        </authorList>
    </citation>
    <scope>NUCLEOTIDE SEQUENCE [LARGE SCALE GENOMIC DNA]</scope>
    <source>
        <strain evidence="1 2">B-S-A6</strain>
    </source>
</reference>
<keyword evidence="2" id="KW-1185">Reference proteome</keyword>